<sequence>TDNEFYGSLRELLHRANTEEGYLEYLKEDVDKLIKDYEEEKEA</sequence>
<comment type="caution">
    <text evidence="1">The sequence shown here is derived from an EMBL/GenBank/DDBJ whole genome shotgun (WGS) entry which is preliminary data.</text>
</comment>
<reference evidence="1" key="1">
    <citation type="journal article" date="2014" name="Front. Microbiol.">
        <title>High frequency of phylogenetically diverse reductive dehalogenase-homologous genes in deep subseafloor sedimentary metagenomes.</title>
        <authorList>
            <person name="Kawai M."/>
            <person name="Futagami T."/>
            <person name="Toyoda A."/>
            <person name="Takaki Y."/>
            <person name="Nishi S."/>
            <person name="Hori S."/>
            <person name="Arai W."/>
            <person name="Tsubouchi T."/>
            <person name="Morono Y."/>
            <person name="Uchiyama I."/>
            <person name="Ito T."/>
            <person name="Fujiyama A."/>
            <person name="Inagaki F."/>
            <person name="Takami H."/>
        </authorList>
    </citation>
    <scope>NUCLEOTIDE SEQUENCE</scope>
    <source>
        <strain evidence="1">Expedition CK06-06</strain>
    </source>
</reference>
<evidence type="ECO:0000313" key="1">
    <source>
        <dbReference type="EMBL" id="GAG64902.1"/>
    </source>
</evidence>
<dbReference type="AlphaFoldDB" id="X1A3Z3"/>
<accession>X1A3Z3</accession>
<gene>
    <name evidence="1" type="ORF">S01H4_20498</name>
</gene>
<organism evidence="1">
    <name type="scientific">marine sediment metagenome</name>
    <dbReference type="NCBI Taxonomy" id="412755"/>
    <lineage>
        <taxon>unclassified sequences</taxon>
        <taxon>metagenomes</taxon>
        <taxon>ecological metagenomes</taxon>
    </lineage>
</organism>
<protein>
    <submittedName>
        <fullName evidence="1">Uncharacterized protein</fullName>
    </submittedName>
</protein>
<name>X1A3Z3_9ZZZZ</name>
<proteinExistence type="predicted"/>
<feature type="non-terminal residue" evidence="1">
    <location>
        <position position="1"/>
    </location>
</feature>
<dbReference type="EMBL" id="BART01009222">
    <property type="protein sequence ID" value="GAG64902.1"/>
    <property type="molecule type" value="Genomic_DNA"/>
</dbReference>